<protein>
    <submittedName>
        <fullName evidence="1">Phage-related protein</fullName>
    </submittedName>
</protein>
<dbReference type="InterPro" id="IPR009241">
    <property type="entry name" value="HigB-like"/>
</dbReference>
<name>A0A1N7J1M6_9CORY</name>
<gene>
    <name evidence="1" type="ORF">SAMN05444817_103153</name>
</gene>
<evidence type="ECO:0000313" key="2">
    <source>
        <dbReference type="Proteomes" id="UP000186292"/>
    </source>
</evidence>
<keyword evidence="2" id="KW-1185">Reference proteome</keyword>
<evidence type="ECO:0000313" key="1">
    <source>
        <dbReference type="EMBL" id="SIS43282.1"/>
    </source>
</evidence>
<organism evidence="1 2">
    <name type="scientific">Corynebacterium appendicis CIP 107643</name>
    <dbReference type="NCBI Taxonomy" id="1161099"/>
    <lineage>
        <taxon>Bacteria</taxon>
        <taxon>Bacillati</taxon>
        <taxon>Actinomycetota</taxon>
        <taxon>Actinomycetes</taxon>
        <taxon>Mycobacteriales</taxon>
        <taxon>Corynebacteriaceae</taxon>
        <taxon>Corynebacterium</taxon>
    </lineage>
</organism>
<sequence>MPRNQIRWYAPGGETEPVSKKEFRSLTKEGQGALAARIKQLAQARIGLSDLRHLRGELYEIRAQVGNNHFRVIVIQDSPVHFIILSCFYKNQQKTPKQELAKAEQRLKRWRSGN</sequence>
<proteinExistence type="predicted"/>
<dbReference type="AlphaFoldDB" id="A0A1N7J1M6"/>
<dbReference type="Proteomes" id="UP000186292">
    <property type="component" value="Unassembled WGS sequence"/>
</dbReference>
<dbReference type="STRING" id="1161099.SAMN05444817_103153"/>
<reference evidence="2" key="1">
    <citation type="submission" date="2017-01" db="EMBL/GenBank/DDBJ databases">
        <authorList>
            <person name="Varghese N."/>
            <person name="Submissions S."/>
        </authorList>
    </citation>
    <scope>NUCLEOTIDE SEQUENCE [LARGE SCALE GENOMIC DNA]</scope>
    <source>
        <strain evidence="2">DSM 44531</strain>
    </source>
</reference>
<dbReference type="Pfam" id="PF05973">
    <property type="entry name" value="Gp49"/>
    <property type="match status" value="1"/>
</dbReference>
<dbReference type="EMBL" id="FTOF01000003">
    <property type="protein sequence ID" value="SIS43282.1"/>
    <property type="molecule type" value="Genomic_DNA"/>
</dbReference>
<accession>A0A1N7J1M6</accession>